<name>A0A4R1QM01_9FIRM</name>
<dbReference type="InterPro" id="IPR016181">
    <property type="entry name" value="Acyl_CoA_acyltransferase"/>
</dbReference>
<comment type="caution">
    <text evidence="2">The sequence shown here is derived from an EMBL/GenBank/DDBJ whole genome shotgun (WGS) entry which is preliminary data.</text>
</comment>
<dbReference type="AlphaFoldDB" id="A0A4R1QM01"/>
<dbReference type="Pfam" id="PF00583">
    <property type="entry name" value="Acetyltransf_1"/>
    <property type="match status" value="1"/>
</dbReference>
<dbReference type="CDD" id="cd04301">
    <property type="entry name" value="NAT_SF"/>
    <property type="match status" value="1"/>
</dbReference>
<evidence type="ECO:0000313" key="2">
    <source>
        <dbReference type="EMBL" id="TCL53791.1"/>
    </source>
</evidence>
<dbReference type="InterPro" id="IPR000182">
    <property type="entry name" value="GNAT_dom"/>
</dbReference>
<dbReference type="EMBL" id="SLUM01000027">
    <property type="protein sequence ID" value="TCL53791.1"/>
    <property type="molecule type" value="Genomic_DNA"/>
</dbReference>
<accession>A0A4R1QM01</accession>
<dbReference type="PROSITE" id="PS51186">
    <property type="entry name" value="GNAT"/>
    <property type="match status" value="1"/>
</dbReference>
<evidence type="ECO:0000313" key="3">
    <source>
        <dbReference type="Proteomes" id="UP000295184"/>
    </source>
</evidence>
<keyword evidence="2" id="KW-0808">Transferase</keyword>
<protein>
    <submittedName>
        <fullName evidence="2">Acetyltransferase (GNAT) family protein</fullName>
    </submittedName>
</protein>
<organism evidence="2 3">
    <name type="scientific">Allofournierella massiliensis</name>
    <dbReference type="NCBI Taxonomy" id="1650663"/>
    <lineage>
        <taxon>Bacteria</taxon>
        <taxon>Bacillati</taxon>
        <taxon>Bacillota</taxon>
        <taxon>Clostridia</taxon>
        <taxon>Eubacteriales</taxon>
        <taxon>Oscillospiraceae</taxon>
        <taxon>Allofournierella</taxon>
    </lineage>
</organism>
<dbReference type="OrthoDB" id="9127144at2"/>
<evidence type="ECO:0000259" key="1">
    <source>
        <dbReference type="PROSITE" id="PS51186"/>
    </source>
</evidence>
<dbReference type="Proteomes" id="UP000295184">
    <property type="component" value="Unassembled WGS sequence"/>
</dbReference>
<dbReference type="Gene3D" id="3.40.630.30">
    <property type="match status" value="1"/>
</dbReference>
<dbReference type="RefSeq" id="WP_077138501.1">
    <property type="nucleotide sequence ID" value="NZ_CABKVM010000014.1"/>
</dbReference>
<feature type="domain" description="N-acetyltransferase" evidence="1">
    <location>
        <begin position="1"/>
        <end position="142"/>
    </location>
</feature>
<gene>
    <name evidence="2" type="ORF">EDD77_12738</name>
</gene>
<proteinExistence type="predicted"/>
<dbReference type="GO" id="GO:0016747">
    <property type="term" value="F:acyltransferase activity, transferring groups other than amino-acyl groups"/>
    <property type="evidence" value="ECO:0007669"/>
    <property type="project" value="InterPro"/>
</dbReference>
<dbReference type="SUPFAM" id="SSF55729">
    <property type="entry name" value="Acyl-CoA N-acyltransferases (Nat)"/>
    <property type="match status" value="1"/>
</dbReference>
<reference evidence="2 3" key="1">
    <citation type="submission" date="2019-03" db="EMBL/GenBank/DDBJ databases">
        <title>Genomic Encyclopedia of Type Strains, Phase IV (KMG-IV): sequencing the most valuable type-strain genomes for metagenomic binning, comparative biology and taxonomic classification.</title>
        <authorList>
            <person name="Goeker M."/>
        </authorList>
    </citation>
    <scope>NUCLEOTIDE SEQUENCE [LARGE SCALE GENOMIC DNA]</scope>
    <source>
        <strain evidence="2 3">DSM 100451</strain>
    </source>
</reference>
<dbReference type="STRING" id="1650663.GCA_001486665_00951"/>
<sequence length="189" mass="22766">MRLERMTGWQDARFKALWELYEASFPAYENRTLPDQKRAMEDERYHVDLIYEEDQWQGFVMYWQADGYLYVEHFAVFPCGRGKGYGSRVLTALKEKGQPVLLEIDPPEDEISIRRKGFYERNGFCANPYDYQHIPYKKDDVPHPLVVMTWPEPISEEVYQGFRRFMRDVVMEYSEAKFNNNWENILKFD</sequence>